<accession>A0A0D9AP61</accession>
<dbReference type="AlphaFoldDB" id="A0A0D9AP61"/>
<dbReference type="EMBL" id="JYHV01000014">
    <property type="protein sequence ID" value="KJH82810.1"/>
    <property type="molecule type" value="Genomic_DNA"/>
</dbReference>
<dbReference type="Proteomes" id="UP000032487">
    <property type="component" value="Unassembled WGS sequence"/>
</dbReference>
<dbReference type="GO" id="GO:0016740">
    <property type="term" value="F:transferase activity"/>
    <property type="evidence" value="ECO:0007669"/>
    <property type="project" value="UniProtKB-KW"/>
</dbReference>
<comment type="caution">
    <text evidence="2">The sequence shown here is derived from an EMBL/GenBank/DDBJ whole genome shotgun (WGS) entry which is preliminary data.</text>
</comment>
<dbReference type="Pfam" id="PF25559">
    <property type="entry name" value="DUF7931"/>
    <property type="match status" value="1"/>
</dbReference>
<keyword evidence="2" id="KW-0808">Transferase</keyword>
<reference evidence="2 3" key="1">
    <citation type="submission" date="2015-02" db="EMBL/GenBank/DDBJ databases">
        <title>Draft genome sequence of Pseudomonas stutzeri NT0128 isolated from wheat (Triticum turgidum) rhizosphere.</title>
        <authorList>
            <person name="Tovi N."/>
            <person name="Frenk S."/>
            <person name="Hadar Y."/>
            <person name="Minz D."/>
        </authorList>
    </citation>
    <scope>NUCLEOTIDE SEQUENCE [LARGE SCALE GENOMIC DNA]</scope>
    <source>
        <strain evidence="2 3">NT0128</strain>
    </source>
</reference>
<evidence type="ECO:0000259" key="1">
    <source>
        <dbReference type="Pfam" id="PF25559"/>
    </source>
</evidence>
<evidence type="ECO:0000313" key="3">
    <source>
        <dbReference type="Proteomes" id="UP000032487"/>
    </source>
</evidence>
<name>A0A0D9AP61_STUST</name>
<dbReference type="InterPro" id="IPR057691">
    <property type="entry name" value="DUF7931"/>
</dbReference>
<organism evidence="2 3">
    <name type="scientific">Stutzerimonas stutzeri</name>
    <name type="common">Pseudomonas stutzeri</name>
    <dbReference type="NCBI Taxonomy" id="316"/>
    <lineage>
        <taxon>Bacteria</taxon>
        <taxon>Pseudomonadati</taxon>
        <taxon>Pseudomonadota</taxon>
        <taxon>Gammaproteobacteria</taxon>
        <taxon>Pseudomonadales</taxon>
        <taxon>Pseudomonadaceae</taxon>
        <taxon>Stutzerimonas</taxon>
    </lineage>
</organism>
<dbReference type="PATRIC" id="fig|316.101.peg.1342"/>
<dbReference type="RefSeq" id="WP_045161603.1">
    <property type="nucleotide sequence ID" value="NZ_JYHV01000014.1"/>
</dbReference>
<dbReference type="OrthoDB" id="6999610at2"/>
<evidence type="ECO:0000313" key="2">
    <source>
        <dbReference type="EMBL" id="KJH82810.1"/>
    </source>
</evidence>
<proteinExistence type="predicted"/>
<sequence>MSADDPDHSDAAPELPAIEFLSPGRFLVDNPPTTQNPPDQWQPAPFVLRETMAIQRFECLDDARRHALALLGQAHRSLSLYSPDLEPPLYNHSSIQQACVRFLLAHPRNRLRVLLEDTSRAVKQGHRLLGLSRRLSSNMQIRKRHPEYPAHTCAFLVADDCGVMVRPEPDQMIGYALYNDPGRTRQLQREFDTAWDHSLSDPDLRSFLL</sequence>
<protein>
    <submittedName>
        <fullName evidence="2">Histone acetyltransferase HPA2</fullName>
    </submittedName>
</protein>
<gene>
    <name evidence="2" type="ORF">UF78_08135</name>
</gene>
<feature type="domain" description="DUF7931" evidence="1">
    <location>
        <begin position="61"/>
        <end position="207"/>
    </location>
</feature>